<accession>A0A1H6JVB2</accession>
<sequence length="34" mass="3985">MIFLVDIDGIVDHHDFLYIITSHIESLNIKMIID</sequence>
<protein>
    <submittedName>
        <fullName evidence="1">Uncharacterized protein</fullName>
    </submittedName>
</protein>
<organism evidence="1 2">
    <name type="scientific">Bathymodiolus azoricus thioautotrophic gill symbiont</name>
    <dbReference type="NCBI Taxonomy" id="235205"/>
    <lineage>
        <taxon>Bacteria</taxon>
        <taxon>Pseudomonadati</taxon>
        <taxon>Pseudomonadota</taxon>
        <taxon>Gammaproteobacteria</taxon>
        <taxon>sulfur-oxidizing symbionts</taxon>
    </lineage>
</organism>
<gene>
    <name evidence="1" type="ORF">BAZSYMA_ACONTIG26396_2</name>
</gene>
<reference evidence="2" key="1">
    <citation type="submission" date="2016-06" db="EMBL/GenBank/DDBJ databases">
        <authorList>
            <person name="Petersen J."/>
            <person name="Sayavedra L."/>
        </authorList>
    </citation>
    <scope>NUCLEOTIDE SEQUENCE [LARGE SCALE GENOMIC DNA]</scope>
    <source>
        <strain evidence="2">BazSymA</strain>
    </source>
</reference>
<evidence type="ECO:0000313" key="2">
    <source>
        <dbReference type="Proteomes" id="UP000198988"/>
    </source>
</evidence>
<evidence type="ECO:0000313" key="1">
    <source>
        <dbReference type="EMBL" id="SEH66511.1"/>
    </source>
</evidence>
<dbReference type="AlphaFoldDB" id="A0A1H6JVB2"/>
<dbReference type="EMBL" id="CDSC02000084">
    <property type="protein sequence ID" value="SEH66511.1"/>
    <property type="molecule type" value="Genomic_DNA"/>
</dbReference>
<proteinExistence type="predicted"/>
<name>A0A1H6JVB2_9GAMM</name>
<dbReference type="Proteomes" id="UP000198988">
    <property type="component" value="Unassembled WGS sequence"/>
</dbReference>